<evidence type="ECO:0000313" key="2">
    <source>
        <dbReference type="EMBL" id="PXW85649.1"/>
    </source>
</evidence>
<evidence type="ECO:0000313" key="3">
    <source>
        <dbReference type="Proteomes" id="UP000247978"/>
    </source>
</evidence>
<sequence>MTLFRHFGNKKGIVEAAIDKYAFVDLLANTFEQKIIWDLEQDLKMLAKEYQLLVEEKKPLILLSFREAAEFPELDELLSFIPQKFKQILEDYFDQMIQKKKLKKVDPSVIATNFIFINIGYFFMNSRMNSITEKLSIENFVENNIDFFIQALN</sequence>
<dbReference type="AlphaFoldDB" id="A0A2V3WA68"/>
<dbReference type="SUPFAM" id="SSF48498">
    <property type="entry name" value="Tetracyclin repressor-like, C-terminal domain"/>
    <property type="match status" value="1"/>
</dbReference>
<dbReference type="Proteomes" id="UP000247978">
    <property type="component" value="Unassembled WGS sequence"/>
</dbReference>
<name>A0A2V3WA68_9BACI</name>
<dbReference type="Pfam" id="PF14246">
    <property type="entry name" value="TetR_C_7"/>
    <property type="match status" value="1"/>
</dbReference>
<protein>
    <submittedName>
        <fullName evidence="2">TetR family transcriptional regulator</fullName>
    </submittedName>
</protein>
<dbReference type="EMBL" id="QJJQ01000010">
    <property type="protein sequence ID" value="PXW85649.1"/>
    <property type="molecule type" value="Genomic_DNA"/>
</dbReference>
<dbReference type="OrthoDB" id="277085at2"/>
<reference evidence="2 3" key="1">
    <citation type="submission" date="2018-05" db="EMBL/GenBank/DDBJ databases">
        <title>Genomic Encyclopedia of Type Strains, Phase IV (KMG-IV): sequencing the most valuable type-strain genomes for metagenomic binning, comparative biology and taxonomic classification.</title>
        <authorList>
            <person name="Goeker M."/>
        </authorList>
    </citation>
    <scope>NUCLEOTIDE SEQUENCE [LARGE SCALE GENOMIC DNA]</scope>
    <source>
        <strain evidence="2 3">DSM 28556</strain>
    </source>
</reference>
<gene>
    <name evidence="2" type="ORF">DFR56_110150</name>
</gene>
<accession>A0A2V3WA68</accession>
<comment type="caution">
    <text evidence="2">The sequence shown here is derived from an EMBL/GenBank/DDBJ whole genome shotgun (WGS) entry which is preliminary data.</text>
</comment>
<feature type="domain" description="Transcriptional regulator TetR C-terminal Proteobacteria type" evidence="1">
    <location>
        <begin position="65"/>
        <end position="150"/>
    </location>
</feature>
<keyword evidence="3" id="KW-1185">Reference proteome</keyword>
<dbReference type="InterPro" id="IPR036271">
    <property type="entry name" value="Tet_transcr_reg_TetR-rel_C_sf"/>
</dbReference>
<dbReference type="InterPro" id="IPR039536">
    <property type="entry name" value="TetR_C_Proteobacteria"/>
</dbReference>
<organism evidence="2 3">
    <name type="scientific">Pseudogracilibacillus auburnensis</name>
    <dbReference type="NCBI Taxonomy" id="1494959"/>
    <lineage>
        <taxon>Bacteria</taxon>
        <taxon>Bacillati</taxon>
        <taxon>Bacillota</taxon>
        <taxon>Bacilli</taxon>
        <taxon>Bacillales</taxon>
        <taxon>Bacillaceae</taxon>
        <taxon>Pseudogracilibacillus</taxon>
    </lineage>
</organism>
<evidence type="ECO:0000259" key="1">
    <source>
        <dbReference type="Pfam" id="PF14246"/>
    </source>
</evidence>
<proteinExistence type="predicted"/>
<dbReference type="Gene3D" id="1.10.357.10">
    <property type="entry name" value="Tetracycline Repressor, domain 2"/>
    <property type="match status" value="1"/>
</dbReference>